<keyword evidence="5" id="KW-1185">Reference proteome</keyword>
<accession>A0A2K8T9B9</accession>
<evidence type="ECO:0000313" key="4">
    <source>
        <dbReference type="EMBL" id="AUB44250.1"/>
    </source>
</evidence>
<evidence type="ECO:0000313" key="5">
    <source>
        <dbReference type="Proteomes" id="UP000232003"/>
    </source>
</evidence>
<evidence type="ECO:0000256" key="2">
    <source>
        <dbReference type="SAM" id="Coils"/>
    </source>
</evidence>
<dbReference type="SUPFAM" id="SSF110849">
    <property type="entry name" value="ParB/Sulfiredoxin"/>
    <property type="match status" value="1"/>
</dbReference>
<dbReference type="GO" id="GO:0005694">
    <property type="term" value="C:chromosome"/>
    <property type="evidence" value="ECO:0007669"/>
    <property type="project" value="TreeGrafter"/>
</dbReference>
<dbReference type="GO" id="GO:0003677">
    <property type="term" value="F:DNA binding"/>
    <property type="evidence" value="ECO:0007669"/>
    <property type="project" value="InterPro"/>
</dbReference>
<feature type="coiled-coil region" evidence="2">
    <location>
        <begin position="19"/>
        <end position="46"/>
    </location>
</feature>
<dbReference type="Pfam" id="PF17762">
    <property type="entry name" value="HTH_ParB"/>
    <property type="match status" value="1"/>
</dbReference>
<dbReference type="KEGG" id="nfl:COO91_10473"/>
<name>A0A2K8T9B9_9NOSO</name>
<dbReference type="Gene3D" id="3.90.1530.30">
    <property type="match status" value="1"/>
</dbReference>
<geneLocation type="plasmid" evidence="5">
    <name>pnfsy08</name>
</geneLocation>
<sequence length="337" mass="38350">MTTKGQNKSYDYFSANAQVAEFEEQLLQSQQRIAELESLNAQLQALARSESIDDPTAKFAVPIDKIVCNPEQVRRYFDIDKLATLTASIKEVGVQSPLWLRPERDGKYLLIAGERRYRAARNAGLMEVPALILNVDDASALKLSLLENLQREDLNPIEETEGILNLLSWQMDCTVKEVIALLNRKAHLDKKKVEWSDENTENVFRKQWEIVESVFMTVGKLSPESFRVSRLPLLNMPIDVIEVLRSGQIEYTKARAIATLKDKAKRASLLTKAIAEKLSLADIRDWIKETKDQKPPSLKREFQDISQKILKSSQWSDPKKAKKIASLLEQLESLLAD</sequence>
<protein>
    <submittedName>
        <fullName evidence="4">ParB, chromosome partitioning protein, ParB family</fullName>
    </submittedName>
</protein>
<feature type="domain" description="ParB-like N-terminal" evidence="3">
    <location>
        <begin position="59"/>
        <end position="149"/>
    </location>
</feature>
<dbReference type="InterPro" id="IPR050336">
    <property type="entry name" value="Chromosome_partition/occlusion"/>
</dbReference>
<dbReference type="SUPFAM" id="SSF109709">
    <property type="entry name" value="KorB DNA-binding domain-like"/>
    <property type="match status" value="1"/>
</dbReference>
<dbReference type="Proteomes" id="UP000232003">
    <property type="component" value="Plasmid pNFSY08"/>
</dbReference>
<dbReference type="PANTHER" id="PTHR33375:SF7">
    <property type="entry name" value="CHROMOSOME 2-PARTITIONING PROTEIN PARB-RELATED"/>
    <property type="match status" value="1"/>
</dbReference>
<dbReference type="InterPro" id="IPR041468">
    <property type="entry name" value="HTH_ParB/Spo0J"/>
</dbReference>
<dbReference type="Gene3D" id="1.10.10.2830">
    <property type="match status" value="1"/>
</dbReference>
<dbReference type="AlphaFoldDB" id="A0A2K8T9B9"/>
<organism evidence="4 5">
    <name type="scientific">Nostoc flagelliforme CCNUN1</name>
    <dbReference type="NCBI Taxonomy" id="2038116"/>
    <lineage>
        <taxon>Bacteria</taxon>
        <taxon>Bacillati</taxon>
        <taxon>Cyanobacteriota</taxon>
        <taxon>Cyanophyceae</taxon>
        <taxon>Nostocales</taxon>
        <taxon>Nostocaceae</taxon>
        <taxon>Nostoc</taxon>
    </lineage>
</organism>
<dbReference type="NCBIfam" id="TIGR00180">
    <property type="entry name" value="parB_part"/>
    <property type="match status" value="1"/>
</dbReference>
<dbReference type="InterPro" id="IPR004437">
    <property type="entry name" value="ParB/RepB/Spo0J"/>
</dbReference>
<keyword evidence="2" id="KW-0175">Coiled coil</keyword>
<evidence type="ECO:0000259" key="3">
    <source>
        <dbReference type="SMART" id="SM00470"/>
    </source>
</evidence>
<keyword evidence="4" id="KW-0614">Plasmid</keyword>
<dbReference type="InterPro" id="IPR036086">
    <property type="entry name" value="ParB/Sulfiredoxin_sf"/>
</dbReference>
<proteinExistence type="inferred from homology"/>
<gene>
    <name evidence="4" type="ORF">COO91_10473</name>
</gene>
<dbReference type="InterPro" id="IPR003115">
    <property type="entry name" value="ParB_N"/>
</dbReference>
<dbReference type="OrthoDB" id="9802051at2"/>
<dbReference type="PANTHER" id="PTHR33375">
    <property type="entry name" value="CHROMOSOME-PARTITIONING PROTEIN PARB-RELATED"/>
    <property type="match status" value="1"/>
</dbReference>
<dbReference type="EMBL" id="CP024793">
    <property type="protein sequence ID" value="AUB44250.1"/>
    <property type="molecule type" value="Genomic_DNA"/>
</dbReference>
<dbReference type="RefSeq" id="WP_157816976.1">
    <property type="nucleotide sequence ID" value="NZ_CAWNNC010000009.1"/>
</dbReference>
<dbReference type="Pfam" id="PF02195">
    <property type="entry name" value="ParB_N"/>
    <property type="match status" value="1"/>
</dbReference>
<dbReference type="CDD" id="cd16393">
    <property type="entry name" value="SPO0J_N"/>
    <property type="match status" value="1"/>
</dbReference>
<reference evidence="4 5" key="1">
    <citation type="submission" date="2017-11" db="EMBL/GenBank/DDBJ databases">
        <title>Complete genome of a free-living desiccation-tolerant cyanobacterium and its photosynthetic adaptation to extreme terrestrial habitat.</title>
        <authorList>
            <person name="Shang J."/>
        </authorList>
    </citation>
    <scope>NUCLEOTIDE SEQUENCE [LARGE SCALE GENOMIC DNA]</scope>
    <source>
        <strain evidence="4 5">CCNUN1</strain>
        <plasmid evidence="5">pnfsy08</plasmid>
    </source>
</reference>
<dbReference type="GO" id="GO:0007059">
    <property type="term" value="P:chromosome segregation"/>
    <property type="evidence" value="ECO:0007669"/>
    <property type="project" value="TreeGrafter"/>
</dbReference>
<comment type="similarity">
    <text evidence="1">Belongs to the ParB family.</text>
</comment>
<dbReference type="SMART" id="SM00470">
    <property type="entry name" value="ParB"/>
    <property type="match status" value="1"/>
</dbReference>
<evidence type="ECO:0000256" key="1">
    <source>
        <dbReference type="ARBA" id="ARBA00006295"/>
    </source>
</evidence>